<accession>A0A1H0PYE6</accession>
<evidence type="ECO:0000256" key="6">
    <source>
        <dbReference type="ARBA" id="ARBA00022833"/>
    </source>
</evidence>
<evidence type="ECO:0000256" key="9">
    <source>
        <dbReference type="ARBA" id="ARBA00049893"/>
    </source>
</evidence>
<comment type="catalytic activity">
    <reaction evidence="1">
        <text>inosine + phosphate = alpha-D-ribose 1-phosphate + hypoxanthine</text>
        <dbReference type="Rhea" id="RHEA:27646"/>
        <dbReference type="ChEBI" id="CHEBI:17368"/>
        <dbReference type="ChEBI" id="CHEBI:17596"/>
        <dbReference type="ChEBI" id="CHEBI:43474"/>
        <dbReference type="ChEBI" id="CHEBI:57720"/>
        <dbReference type="EC" id="2.4.2.1"/>
    </reaction>
    <physiologicalReaction direction="left-to-right" evidence="1">
        <dbReference type="Rhea" id="RHEA:27647"/>
    </physiologicalReaction>
</comment>
<comment type="similarity">
    <text evidence="2 10">Belongs to the purine nucleoside phosphorylase YfiH/LACC1 family.</text>
</comment>
<comment type="catalytic activity">
    <reaction evidence="9">
        <text>S-methyl-5'-thioadenosine + phosphate = 5-(methylsulfanyl)-alpha-D-ribose 1-phosphate + adenine</text>
        <dbReference type="Rhea" id="RHEA:11852"/>
        <dbReference type="ChEBI" id="CHEBI:16708"/>
        <dbReference type="ChEBI" id="CHEBI:17509"/>
        <dbReference type="ChEBI" id="CHEBI:43474"/>
        <dbReference type="ChEBI" id="CHEBI:58533"/>
        <dbReference type="EC" id="2.4.2.28"/>
    </reaction>
    <physiologicalReaction direction="left-to-right" evidence="9">
        <dbReference type="Rhea" id="RHEA:11853"/>
    </physiologicalReaction>
</comment>
<keyword evidence="5" id="KW-0378">Hydrolase</keyword>
<keyword evidence="4" id="KW-0479">Metal-binding</keyword>
<evidence type="ECO:0000256" key="3">
    <source>
        <dbReference type="ARBA" id="ARBA00022679"/>
    </source>
</evidence>
<dbReference type="EMBL" id="FNJC01000003">
    <property type="protein sequence ID" value="SDP09508.1"/>
    <property type="molecule type" value="Genomic_DNA"/>
</dbReference>
<dbReference type="PANTHER" id="PTHR30616">
    <property type="entry name" value="UNCHARACTERIZED PROTEIN YFIH"/>
    <property type="match status" value="1"/>
</dbReference>
<dbReference type="PANTHER" id="PTHR30616:SF2">
    <property type="entry name" value="PURINE NUCLEOSIDE PHOSPHORYLASE LACC1"/>
    <property type="match status" value="1"/>
</dbReference>
<keyword evidence="6" id="KW-0862">Zinc</keyword>
<evidence type="ECO:0000313" key="11">
    <source>
        <dbReference type="EMBL" id="SDP09508.1"/>
    </source>
</evidence>
<dbReference type="InterPro" id="IPR003730">
    <property type="entry name" value="Cu_polyphenol_OxRdtase"/>
</dbReference>
<comment type="caution">
    <text evidence="11">The sequence shown here is derived from an EMBL/GenBank/DDBJ whole genome shotgun (WGS) entry which is preliminary data.</text>
</comment>
<proteinExistence type="inferred from homology"/>
<evidence type="ECO:0000256" key="7">
    <source>
        <dbReference type="ARBA" id="ARBA00047989"/>
    </source>
</evidence>
<evidence type="ECO:0000256" key="1">
    <source>
        <dbReference type="ARBA" id="ARBA00000553"/>
    </source>
</evidence>
<dbReference type="SUPFAM" id="SSF64438">
    <property type="entry name" value="CNF1/YfiH-like putative cysteine hydrolases"/>
    <property type="match status" value="1"/>
</dbReference>
<keyword evidence="3" id="KW-0808">Transferase</keyword>
<evidence type="ECO:0000256" key="10">
    <source>
        <dbReference type="RuleBase" id="RU361274"/>
    </source>
</evidence>
<dbReference type="CDD" id="cd16833">
    <property type="entry name" value="YfiH"/>
    <property type="match status" value="1"/>
</dbReference>
<evidence type="ECO:0000256" key="4">
    <source>
        <dbReference type="ARBA" id="ARBA00022723"/>
    </source>
</evidence>
<dbReference type="Gene3D" id="3.60.140.10">
    <property type="entry name" value="CNF1/YfiH-like putative cysteine hydrolases"/>
    <property type="match status" value="1"/>
</dbReference>
<gene>
    <name evidence="11" type="ORF">SAMN04488061_2174</name>
</gene>
<evidence type="ECO:0000313" key="12">
    <source>
        <dbReference type="Proteomes" id="UP000198795"/>
    </source>
</evidence>
<keyword evidence="12" id="KW-1185">Reference proteome</keyword>
<evidence type="ECO:0000256" key="2">
    <source>
        <dbReference type="ARBA" id="ARBA00007353"/>
    </source>
</evidence>
<evidence type="ECO:0000256" key="8">
    <source>
        <dbReference type="ARBA" id="ARBA00048968"/>
    </source>
</evidence>
<evidence type="ECO:0000256" key="5">
    <source>
        <dbReference type="ARBA" id="ARBA00022801"/>
    </source>
</evidence>
<reference evidence="11 12" key="1">
    <citation type="submission" date="2016-10" db="EMBL/GenBank/DDBJ databases">
        <authorList>
            <person name="Varghese N."/>
            <person name="Submissions S."/>
        </authorList>
    </citation>
    <scope>NUCLEOTIDE SEQUENCE [LARGE SCALE GENOMIC DNA]</scope>
    <source>
        <strain evidence="11 12">CGMCC 1.6497</strain>
    </source>
</reference>
<protein>
    <recommendedName>
        <fullName evidence="10">Purine nucleoside phosphorylase</fullName>
    </recommendedName>
</protein>
<dbReference type="NCBIfam" id="TIGR00726">
    <property type="entry name" value="peptidoglycan editing factor PgeF"/>
    <property type="match status" value="1"/>
</dbReference>
<sequence>MLTPLTADTLDDVAGIRHGFFTRDGGVSEGLYASLNCGFGSRDDREAVAENRSRVAAHLGATHSHVLTPYQVHSAEAVIVDQVLAPEDMPQADALVTSVPGLAIGILTADCTPVLFADPQSRVVAAAHAGWRGAVGGILEATVAKMEEVGAQRDRIIAAIGPCIHQNNYEVGDDFEANFTSTQDDNLRFFRRFPGQPRPYFDLLGYVASRLGAQGVGTIALATACTYENESKFFSFRRTTHRGEPDYGRQISAILVA</sequence>
<name>A0A1H0PYE6_9HYPH</name>
<organism evidence="11 12">
    <name type="scientific">Filomicrobium insigne</name>
    <dbReference type="NCBI Taxonomy" id="418854"/>
    <lineage>
        <taxon>Bacteria</taxon>
        <taxon>Pseudomonadati</taxon>
        <taxon>Pseudomonadota</taxon>
        <taxon>Alphaproteobacteria</taxon>
        <taxon>Hyphomicrobiales</taxon>
        <taxon>Hyphomicrobiaceae</taxon>
        <taxon>Filomicrobium</taxon>
    </lineage>
</organism>
<dbReference type="Pfam" id="PF02578">
    <property type="entry name" value="Cu-oxidase_4"/>
    <property type="match status" value="1"/>
</dbReference>
<dbReference type="Proteomes" id="UP000198795">
    <property type="component" value="Unassembled WGS sequence"/>
</dbReference>
<comment type="catalytic activity">
    <reaction evidence="8">
        <text>adenosine + phosphate = alpha-D-ribose 1-phosphate + adenine</text>
        <dbReference type="Rhea" id="RHEA:27642"/>
        <dbReference type="ChEBI" id="CHEBI:16335"/>
        <dbReference type="ChEBI" id="CHEBI:16708"/>
        <dbReference type="ChEBI" id="CHEBI:43474"/>
        <dbReference type="ChEBI" id="CHEBI:57720"/>
        <dbReference type="EC" id="2.4.2.1"/>
    </reaction>
    <physiologicalReaction direction="left-to-right" evidence="8">
        <dbReference type="Rhea" id="RHEA:27643"/>
    </physiologicalReaction>
</comment>
<dbReference type="InterPro" id="IPR038371">
    <property type="entry name" value="Cu_polyphenol_OxRdtase_sf"/>
</dbReference>
<dbReference type="InterPro" id="IPR011324">
    <property type="entry name" value="Cytotoxic_necrot_fac-like_cat"/>
</dbReference>
<comment type="catalytic activity">
    <reaction evidence="7">
        <text>adenosine + H2O + H(+) = inosine + NH4(+)</text>
        <dbReference type="Rhea" id="RHEA:24408"/>
        <dbReference type="ChEBI" id="CHEBI:15377"/>
        <dbReference type="ChEBI" id="CHEBI:15378"/>
        <dbReference type="ChEBI" id="CHEBI:16335"/>
        <dbReference type="ChEBI" id="CHEBI:17596"/>
        <dbReference type="ChEBI" id="CHEBI:28938"/>
        <dbReference type="EC" id="3.5.4.4"/>
    </reaction>
    <physiologicalReaction direction="left-to-right" evidence="7">
        <dbReference type="Rhea" id="RHEA:24409"/>
    </physiologicalReaction>
</comment>